<proteinExistence type="predicted"/>
<evidence type="ECO:0008006" key="3">
    <source>
        <dbReference type="Google" id="ProtNLM"/>
    </source>
</evidence>
<dbReference type="Gene3D" id="3.40.1050.10">
    <property type="entry name" value="Carbonic anhydrase"/>
    <property type="match status" value="1"/>
</dbReference>
<dbReference type="Proteomes" id="UP000231550">
    <property type="component" value="Unassembled WGS sequence"/>
</dbReference>
<comment type="caution">
    <text evidence="1">The sequence shown here is derived from an EMBL/GenBank/DDBJ whole genome shotgun (WGS) entry which is preliminary data.</text>
</comment>
<gene>
    <name evidence="1" type="ORF">COV85_03215</name>
</gene>
<sequence>MEEQNKILAYKSPKEHYTADACIVWCFDDRFTGLLEEFVKSRGYKNYDLVKIAGGAKTLASPENEADRLFVLKQIRISINLHGTKHVILMCHEDCGAYGGKASFTSDSEELERINNDLKEADHILKNNLPEDVRVEIIFADFEGISQI</sequence>
<organism evidence="1 2">
    <name type="scientific">Candidatus Portnoybacteria bacterium CG11_big_fil_rev_8_21_14_0_20_44_10</name>
    <dbReference type="NCBI Taxonomy" id="1974818"/>
    <lineage>
        <taxon>Bacteria</taxon>
        <taxon>Candidatus Portnoyibacteriota</taxon>
    </lineage>
</organism>
<dbReference type="GO" id="GO:0008270">
    <property type="term" value="F:zinc ion binding"/>
    <property type="evidence" value="ECO:0007669"/>
    <property type="project" value="InterPro"/>
</dbReference>
<accession>A0A2H0KQ29</accession>
<protein>
    <recommendedName>
        <fullName evidence="3">Carbonic anhydrase</fullName>
    </recommendedName>
</protein>
<dbReference type="InterPro" id="IPR036874">
    <property type="entry name" value="Carbonic_anhydrase_sf"/>
</dbReference>
<dbReference type="Pfam" id="PF20393">
    <property type="entry name" value="Pro_CA_2"/>
    <property type="match status" value="1"/>
</dbReference>
<dbReference type="GO" id="GO:0004089">
    <property type="term" value="F:carbonate dehydratase activity"/>
    <property type="evidence" value="ECO:0007669"/>
    <property type="project" value="InterPro"/>
</dbReference>
<evidence type="ECO:0000313" key="1">
    <source>
        <dbReference type="EMBL" id="PIQ74253.1"/>
    </source>
</evidence>
<reference evidence="1 2" key="1">
    <citation type="submission" date="2017-09" db="EMBL/GenBank/DDBJ databases">
        <title>Depth-based differentiation of microbial function through sediment-hosted aquifers and enrichment of novel symbionts in the deep terrestrial subsurface.</title>
        <authorList>
            <person name="Probst A.J."/>
            <person name="Ladd B."/>
            <person name="Jarett J.K."/>
            <person name="Geller-Mcgrath D.E."/>
            <person name="Sieber C.M."/>
            <person name="Emerson J.B."/>
            <person name="Anantharaman K."/>
            <person name="Thomas B.C."/>
            <person name="Malmstrom R."/>
            <person name="Stieglmeier M."/>
            <person name="Klingl A."/>
            <person name="Woyke T."/>
            <person name="Ryan C.M."/>
            <person name="Banfield J.F."/>
        </authorList>
    </citation>
    <scope>NUCLEOTIDE SEQUENCE [LARGE SCALE GENOMIC DNA]</scope>
    <source>
        <strain evidence="1">CG11_big_fil_rev_8_21_14_0_20_44_10</strain>
    </source>
</reference>
<name>A0A2H0KQ29_9BACT</name>
<evidence type="ECO:0000313" key="2">
    <source>
        <dbReference type="Proteomes" id="UP000231550"/>
    </source>
</evidence>
<dbReference type="EMBL" id="PCVN01000082">
    <property type="protein sequence ID" value="PIQ74253.1"/>
    <property type="molecule type" value="Genomic_DNA"/>
</dbReference>
<dbReference type="SUPFAM" id="SSF53056">
    <property type="entry name" value="beta-carbonic anhydrase, cab"/>
    <property type="match status" value="1"/>
</dbReference>
<dbReference type="AlphaFoldDB" id="A0A2H0KQ29"/>
<dbReference type="InterPro" id="IPR046871">
    <property type="entry name" value="Pro_CA_2"/>
</dbReference>